<dbReference type="Pfam" id="PF00856">
    <property type="entry name" value="SET"/>
    <property type="match status" value="1"/>
</dbReference>
<gene>
    <name evidence="2" type="ORF">B0J11DRAFT_599941</name>
</gene>
<dbReference type="InterPro" id="IPR001214">
    <property type="entry name" value="SET_dom"/>
</dbReference>
<evidence type="ECO:0000313" key="2">
    <source>
        <dbReference type="EMBL" id="KAH7131895.1"/>
    </source>
</evidence>
<dbReference type="AlphaFoldDB" id="A0A9P9E4R4"/>
<dbReference type="SUPFAM" id="SSF82199">
    <property type="entry name" value="SET domain"/>
    <property type="match status" value="1"/>
</dbReference>
<dbReference type="Proteomes" id="UP000700596">
    <property type="component" value="Unassembled WGS sequence"/>
</dbReference>
<proteinExistence type="predicted"/>
<keyword evidence="3" id="KW-1185">Reference proteome</keyword>
<dbReference type="CDD" id="cd20071">
    <property type="entry name" value="SET_SMYD"/>
    <property type="match status" value="1"/>
</dbReference>
<protein>
    <recommendedName>
        <fullName evidence="1">SET domain-containing protein</fullName>
    </recommendedName>
</protein>
<evidence type="ECO:0000313" key="3">
    <source>
        <dbReference type="Proteomes" id="UP000700596"/>
    </source>
</evidence>
<dbReference type="EMBL" id="JAGMWT010000003">
    <property type="protein sequence ID" value="KAH7131895.1"/>
    <property type="molecule type" value="Genomic_DNA"/>
</dbReference>
<dbReference type="Gene3D" id="2.170.270.10">
    <property type="entry name" value="SET domain"/>
    <property type="match status" value="1"/>
</dbReference>
<reference evidence="2" key="1">
    <citation type="journal article" date="2021" name="Nat. Commun.">
        <title>Genetic determinants of endophytism in the Arabidopsis root mycobiome.</title>
        <authorList>
            <person name="Mesny F."/>
            <person name="Miyauchi S."/>
            <person name="Thiergart T."/>
            <person name="Pickel B."/>
            <person name="Atanasova L."/>
            <person name="Karlsson M."/>
            <person name="Huettel B."/>
            <person name="Barry K.W."/>
            <person name="Haridas S."/>
            <person name="Chen C."/>
            <person name="Bauer D."/>
            <person name="Andreopoulos W."/>
            <person name="Pangilinan J."/>
            <person name="LaButti K."/>
            <person name="Riley R."/>
            <person name="Lipzen A."/>
            <person name="Clum A."/>
            <person name="Drula E."/>
            <person name="Henrissat B."/>
            <person name="Kohler A."/>
            <person name="Grigoriev I.V."/>
            <person name="Martin F.M."/>
            <person name="Hacquard S."/>
        </authorList>
    </citation>
    <scope>NUCLEOTIDE SEQUENCE</scope>
    <source>
        <strain evidence="2">MPI-CAGE-CH-0243</strain>
    </source>
</reference>
<dbReference type="InterPro" id="IPR053209">
    <property type="entry name" value="Gramillin-biosynth_MTr"/>
</dbReference>
<dbReference type="PANTHER" id="PTHR47643">
    <property type="entry name" value="TPR DOMAIN PROTEIN (AFU_ORTHOLOGUE AFUA_5G12710)"/>
    <property type="match status" value="1"/>
</dbReference>
<dbReference type="InterPro" id="IPR046341">
    <property type="entry name" value="SET_dom_sf"/>
</dbReference>
<sequence>MVSAIPTWSTYEEAPEQLRDLIKSPSSEKGAKPSSRSSKNALLSTHNSNLVLLSKGNVPVKNFILPEPYPPSRIAITNGTKTQITNLLIDQRDPESYLIAKTITEPYMYSSSITIIEDSNGDVARLTVGNLEDTVLDPILPEGTILAIKQPCWHRQLDGGIHIRVDHPSDLVIMKSDDKIVPENWRRPEEFEDKMNAAKYKKQGDMMFLKKKFRKALEYYRRGLIELESKPNPASTIDFYRKKCGVEIVLLRLDDAAHDLALAIQTHASSTPDLSETPINDLATIKSWLYNGSTEDPLQIATKIPRSLKELAARIKFDLGLYQKTPEYNLPLISSYVGPLTLHVDAAHYVSDTEIRKTATHGRGLFAKRAFKTGELICAEKAFVLPGYFIQDRSSDCLLYNLGDGTASPRPGALLFRELVQKLSWNPSLRKEVFELDDGGYWKQHGWEVTDGEDVPVDVFRIEKIRQLNCFSVPTRSLDLLSQPPGTNPELRNGFWVHASYVNHSCLPNSVRTFIGDIHFLRATRDISAGEEVTHQYVSPEIDIIERQEKYEGTWGFKCDCRLCEVDGTVSEEKRKERLRKFAELKALVMKLGERGTTITSIKKIARGLREIEGLYSPLEGQEGEDEYNGLPRLALVHPSLFLTEAWRGVKNVDKTIEFARKLLRNFGIVTSVEHDKFQVVSNSGMVNVEAVRALKYLSEGYASKGEKKLAEQCLETARTWFVVITGSEVGADEFFKV</sequence>
<feature type="domain" description="SET" evidence="1">
    <location>
        <begin position="351"/>
        <end position="538"/>
    </location>
</feature>
<comment type="caution">
    <text evidence="2">The sequence shown here is derived from an EMBL/GenBank/DDBJ whole genome shotgun (WGS) entry which is preliminary data.</text>
</comment>
<accession>A0A9P9E4R4</accession>
<dbReference type="PROSITE" id="PS50280">
    <property type="entry name" value="SET"/>
    <property type="match status" value="1"/>
</dbReference>
<dbReference type="SMART" id="SM00317">
    <property type="entry name" value="SET"/>
    <property type="match status" value="1"/>
</dbReference>
<dbReference type="OrthoDB" id="438641at2759"/>
<name>A0A9P9E4R4_9PLEO</name>
<evidence type="ECO:0000259" key="1">
    <source>
        <dbReference type="PROSITE" id="PS50280"/>
    </source>
</evidence>
<dbReference type="PANTHER" id="PTHR47643:SF2">
    <property type="entry name" value="TPR DOMAIN PROTEIN (AFU_ORTHOLOGUE AFUA_5G12710)"/>
    <property type="match status" value="1"/>
</dbReference>
<organism evidence="2 3">
    <name type="scientific">Dendryphion nanum</name>
    <dbReference type="NCBI Taxonomy" id="256645"/>
    <lineage>
        <taxon>Eukaryota</taxon>
        <taxon>Fungi</taxon>
        <taxon>Dikarya</taxon>
        <taxon>Ascomycota</taxon>
        <taxon>Pezizomycotina</taxon>
        <taxon>Dothideomycetes</taxon>
        <taxon>Pleosporomycetidae</taxon>
        <taxon>Pleosporales</taxon>
        <taxon>Torulaceae</taxon>
        <taxon>Dendryphion</taxon>
    </lineage>
</organism>